<accession>A0A6M0SKX4</accession>
<dbReference type="NCBIfam" id="NF040601">
    <property type="entry name" value="TerS_not_xtmA"/>
    <property type="match status" value="1"/>
</dbReference>
<protein>
    <recommendedName>
        <fullName evidence="2">PBSX phage terminase small subunit-like N-terminal domain-containing protein</fullName>
    </recommendedName>
</protein>
<evidence type="ECO:0000259" key="2">
    <source>
        <dbReference type="Pfam" id="PF10668"/>
    </source>
</evidence>
<proteinExistence type="predicted"/>
<gene>
    <name evidence="3" type="ORF">EXM65_00055</name>
</gene>
<name>A0A6M0SKX4_CLOBO</name>
<dbReference type="InterPro" id="IPR018925">
    <property type="entry name" value="XtmA-like_N"/>
</dbReference>
<dbReference type="Proteomes" id="UP000472355">
    <property type="component" value="Unassembled WGS sequence"/>
</dbReference>
<dbReference type="AlphaFoldDB" id="A0A6M0SKX4"/>
<evidence type="ECO:0000256" key="1">
    <source>
        <dbReference type="SAM" id="MobiDB-lite"/>
    </source>
</evidence>
<reference evidence="3 4" key="1">
    <citation type="submission" date="2019-02" db="EMBL/GenBank/DDBJ databases">
        <title>Genome sequencing of Clostridium botulinum clinical isolates.</title>
        <authorList>
            <person name="Brunt J."/>
            <person name="Van Vliet A.H.M."/>
            <person name="Stringer S.C."/>
            <person name="Grant K.A."/>
            <person name="Carter A.C."/>
            <person name="Peck M.W."/>
        </authorList>
    </citation>
    <scope>NUCLEOTIDE SEQUENCE [LARGE SCALE GENOMIC DNA]</scope>
    <source>
        <strain evidence="3 4">H113700579</strain>
    </source>
</reference>
<feature type="domain" description="PBSX phage terminase small subunit-like N-terminal" evidence="2">
    <location>
        <begin position="1"/>
        <end position="49"/>
    </location>
</feature>
<dbReference type="Pfam" id="PF10668">
    <property type="entry name" value="Phage_terminase"/>
    <property type="match status" value="1"/>
</dbReference>
<comment type="caution">
    <text evidence="3">The sequence shown here is derived from an EMBL/GenBank/DDBJ whole genome shotgun (WGS) entry which is preliminary data.</text>
</comment>
<evidence type="ECO:0000313" key="4">
    <source>
        <dbReference type="Proteomes" id="UP000472355"/>
    </source>
</evidence>
<dbReference type="EMBL" id="SGKU01000001">
    <property type="protein sequence ID" value="NFA40996.1"/>
    <property type="molecule type" value="Genomic_DNA"/>
</dbReference>
<evidence type="ECO:0000313" key="3">
    <source>
        <dbReference type="EMBL" id="NFA40996.1"/>
    </source>
</evidence>
<sequence>MARQSNPNRESAFEMYKSDTSLTPKKIATQLSEKVENIRSWKCKDKWDKMLGLKRNKRGAQKGNKNSVGNKGGGAPKGNLNPIKHGLYCDETKRLPDDFIKKWLPVGLKNAYEESANLGISKLDKIGYAIDILWSKILVSQKITSIKNKKDTTKELKKQSWGKTSSEEFEIQFAWDKENSSLDVNSKAMERLTNMIDKYERLLHSNWDLATEEQKLRINKLKGEVEKLNGNGDDGPIKIEFVKASDKRE</sequence>
<organism evidence="3 4">
    <name type="scientific">Clostridium botulinum</name>
    <dbReference type="NCBI Taxonomy" id="1491"/>
    <lineage>
        <taxon>Bacteria</taxon>
        <taxon>Bacillati</taxon>
        <taxon>Bacillota</taxon>
        <taxon>Clostridia</taxon>
        <taxon>Eubacteriales</taxon>
        <taxon>Clostridiaceae</taxon>
        <taxon>Clostridium</taxon>
    </lineage>
</organism>
<feature type="region of interest" description="Disordered" evidence="1">
    <location>
        <begin position="54"/>
        <end position="80"/>
    </location>
</feature>